<evidence type="ECO:0000313" key="3">
    <source>
        <dbReference type="Proteomes" id="UP000028725"/>
    </source>
</evidence>
<dbReference type="Proteomes" id="UP000028725">
    <property type="component" value="Unassembled WGS sequence"/>
</dbReference>
<dbReference type="AlphaFoldDB" id="A0A085W525"/>
<sequence length="117" mass="12268">MFVTTSDLPGPYKSLGVVQATRRGVLLFGFADPAGTDLQGDLDEQLLPQVRMMGGDGVINARFQQTQYTLATRILFAVLFFIPLPSEATITGEVVKLEAGGQPPGMGGSATAPAAAR</sequence>
<gene>
    <name evidence="2" type="ORF">DB31_3902</name>
</gene>
<feature type="region of interest" description="Disordered" evidence="1">
    <location>
        <begin position="98"/>
        <end position="117"/>
    </location>
</feature>
<reference evidence="2 3" key="1">
    <citation type="submission" date="2014-04" db="EMBL/GenBank/DDBJ databases">
        <title>Genome assembly of Hyalangium minutum DSM 14724.</title>
        <authorList>
            <person name="Sharma G."/>
            <person name="Subramanian S."/>
        </authorList>
    </citation>
    <scope>NUCLEOTIDE SEQUENCE [LARGE SCALE GENOMIC DNA]</scope>
    <source>
        <strain evidence="2 3">DSM 14724</strain>
    </source>
</reference>
<name>A0A085W525_9BACT</name>
<comment type="caution">
    <text evidence="2">The sequence shown here is derived from an EMBL/GenBank/DDBJ whole genome shotgun (WGS) entry which is preliminary data.</text>
</comment>
<evidence type="ECO:0000256" key="1">
    <source>
        <dbReference type="SAM" id="MobiDB-lite"/>
    </source>
</evidence>
<proteinExistence type="predicted"/>
<dbReference type="STRING" id="394096.DB31_3902"/>
<dbReference type="Gene3D" id="3.30.110.70">
    <property type="entry name" value="Hypothetical protein apc22750. Chain B"/>
    <property type="match status" value="1"/>
</dbReference>
<keyword evidence="3" id="KW-1185">Reference proteome</keyword>
<evidence type="ECO:0000313" key="2">
    <source>
        <dbReference type="EMBL" id="KFE62788.1"/>
    </source>
</evidence>
<organism evidence="2 3">
    <name type="scientific">Hyalangium minutum</name>
    <dbReference type="NCBI Taxonomy" id="394096"/>
    <lineage>
        <taxon>Bacteria</taxon>
        <taxon>Pseudomonadati</taxon>
        <taxon>Myxococcota</taxon>
        <taxon>Myxococcia</taxon>
        <taxon>Myxococcales</taxon>
        <taxon>Cystobacterineae</taxon>
        <taxon>Archangiaceae</taxon>
        <taxon>Hyalangium</taxon>
    </lineage>
</organism>
<dbReference type="EMBL" id="JMCB01000020">
    <property type="protein sequence ID" value="KFE62788.1"/>
    <property type="molecule type" value="Genomic_DNA"/>
</dbReference>
<protein>
    <submittedName>
        <fullName evidence="2">Uncharacterized protein</fullName>
    </submittedName>
</protein>
<accession>A0A085W525</accession>